<evidence type="ECO:0000313" key="3">
    <source>
        <dbReference type="EMBL" id="KAF7320691.1"/>
    </source>
</evidence>
<name>A0A8H6TNY4_MYCCL</name>
<feature type="compositionally biased region" description="Basic and acidic residues" evidence="1">
    <location>
        <begin position="62"/>
        <end position="80"/>
    </location>
</feature>
<dbReference type="EMBL" id="JACAZE010000002">
    <property type="protein sequence ID" value="KAF7320691.1"/>
    <property type="molecule type" value="Genomic_DNA"/>
</dbReference>
<evidence type="ECO:0000256" key="1">
    <source>
        <dbReference type="SAM" id="MobiDB-lite"/>
    </source>
</evidence>
<organism evidence="3 4">
    <name type="scientific">Mycena chlorophos</name>
    <name type="common">Agaric fungus</name>
    <name type="synonym">Agaricus chlorophos</name>
    <dbReference type="NCBI Taxonomy" id="658473"/>
    <lineage>
        <taxon>Eukaryota</taxon>
        <taxon>Fungi</taxon>
        <taxon>Dikarya</taxon>
        <taxon>Basidiomycota</taxon>
        <taxon>Agaricomycotina</taxon>
        <taxon>Agaricomycetes</taxon>
        <taxon>Agaricomycetidae</taxon>
        <taxon>Agaricales</taxon>
        <taxon>Marasmiineae</taxon>
        <taxon>Mycenaceae</taxon>
        <taxon>Mycena</taxon>
    </lineage>
</organism>
<feature type="region of interest" description="Disordered" evidence="1">
    <location>
        <begin position="62"/>
        <end position="81"/>
    </location>
</feature>
<dbReference type="OrthoDB" id="2506088at2759"/>
<protein>
    <submittedName>
        <fullName evidence="3">Uncharacterized protein</fullName>
    </submittedName>
</protein>
<dbReference type="Proteomes" id="UP000613580">
    <property type="component" value="Unassembled WGS sequence"/>
</dbReference>
<evidence type="ECO:0000313" key="4">
    <source>
        <dbReference type="Proteomes" id="UP000613580"/>
    </source>
</evidence>
<gene>
    <name evidence="3" type="ORF">HMN09_00154300</name>
</gene>
<feature type="region of interest" description="Disordered" evidence="1">
    <location>
        <begin position="151"/>
        <end position="173"/>
    </location>
</feature>
<keyword evidence="2" id="KW-0812">Transmembrane</keyword>
<feature type="compositionally biased region" description="Basic residues" evidence="1">
    <location>
        <begin position="162"/>
        <end position="173"/>
    </location>
</feature>
<feature type="transmembrane region" description="Helical" evidence="2">
    <location>
        <begin position="1188"/>
        <end position="1210"/>
    </location>
</feature>
<dbReference type="PANTHER" id="PTHR31912">
    <property type="entry name" value="IP13529P"/>
    <property type="match status" value="1"/>
</dbReference>
<keyword evidence="2" id="KW-0472">Membrane</keyword>
<comment type="caution">
    <text evidence="3">The sequence shown here is derived from an EMBL/GenBank/DDBJ whole genome shotgun (WGS) entry which is preliminary data.</text>
</comment>
<sequence length="1211" mass="133308">MPPKNKNGINGYTPSARDSTRYFCNICTQAAPPGQDLAKGSIRGHSATKDHHDAVTELARRENERRLVEEQRRQERERRVGASGAAEDVVLEPIAVSNSRRPRTVLEQTDFWEAFDEDPAVLEMPLPDPSTAEIAARDRARIQADLDAADTWNEAEPGTGSRPRRRIPRRRKMSAKSKRCLTDYVTFDEIPATNASEAKEWYPYPSKAMFLLNAADNVPCLRISEAQMKLFLYILKECGVPNVPNITSLRKFQKSLLPTIESKLVQGNIFHVNDIRKIIGHDWTNPAIRPHIRVYPEIPPNGVVSEMWHGEKWRKTMDSSKLSPMYTSSDDQHYYVDELAQLKNGKLIIPTRWVMRDGPQNVFADAYEVSLDVQNLATVLDSKSVLIAATELRHNFLALQHRNLVPLWSSTTLGAHYARRMPNPKRAKAAKRPYYVSQIIFFNDDVSGNRSKSWNKHWVEYLTHASLPQQFNEVRRLISNTETTPIVVWDPQTRTETAVELSVFADASDNPMQSEVCSHRGSQSNFPNRKSEVGGTQAKKRTDVGYHALFSIGELRTWDSVLATVAQQLNWACWGMSATIEENKTDTGISDPYAEFWITKLLADFKAKCAAARRDDPRRSADAIELQVGAELDQWVETRYDELVNPFFMLKGFDPTHDTPVEILHTILLGIVRYIWFYSYNDWNPAKKLLYSQRLQATSISGLSVPPIRAAYIMQYAGSLIGRQLKTVIQTSIFHVRDLVGVEHFLVWKAVGQLAALLWVPEIDDMAAYHADLTIAVANVLDAFASMDPSKMITKFKLQLLPHIPHDAERFGPLIGVATENFEAFNAVFRVASIHSNHQAPSRDIAFQLAAQEGARHHMFGGYWRDSKSKSWVRAGQAVRDFVAADKSLQRMLGLNTPVDPSPGKIKLAPLPKREAGKPREKRAELRLVDVISPDCVGAAPFIARPGFWNECASIVSRSGDDCRIGSWVFYDAEATVRSVGRIRSIYSPISGRDDAIVVLDRFQVESERHLRFDMPVLVRESGPSKVQLVLAQPIFGTLGVTPVTVALFSVNTPNVTYPGGLALANSVNPQNNSVTFLWPETVPGSYQISLLSSSNTTDVLASSSTFNVAAPASSASSTATGSGGLSASASVASASASAARSSITASASSALSSAASAATGSKIASSAGSSSSSTASTSGSAAMPVRLMGPGAGMSVAAVLVGVLVGAFVL</sequence>
<evidence type="ECO:0000256" key="2">
    <source>
        <dbReference type="SAM" id="Phobius"/>
    </source>
</evidence>
<feature type="region of interest" description="Disordered" evidence="1">
    <location>
        <begin position="33"/>
        <end position="54"/>
    </location>
</feature>
<keyword evidence="4" id="KW-1185">Reference proteome</keyword>
<proteinExistence type="predicted"/>
<dbReference type="PANTHER" id="PTHR31912:SF34">
    <property type="entry name" value="NOTOCHORD-RELATED PROTEIN"/>
    <property type="match status" value="1"/>
</dbReference>
<feature type="compositionally biased region" description="Polar residues" evidence="1">
    <location>
        <begin position="514"/>
        <end position="528"/>
    </location>
</feature>
<reference evidence="3" key="1">
    <citation type="submission" date="2020-05" db="EMBL/GenBank/DDBJ databases">
        <title>Mycena genomes resolve the evolution of fungal bioluminescence.</title>
        <authorList>
            <person name="Tsai I.J."/>
        </authorList>
    </citation>
    <scope>NUCLEOTIDE SEQUENCE</scope>
    <source>
        <strain evidence="3">110903Hualien_Pintung</strain>
    </source>
</reference>
<keyword evidence="2" id="KW-1133">Transmembrane helix</keyword>
<accession>A0A8H6TNY4</accession>
<dbReference type="AlphaFoldDB" id="A0A8H6TNY4"/>
<feature type="region of interest" description="Disordered" evidence="1">
    <location>
        <begin position="514"/>
        <end position="537"/>
    </location>
</feature>